<proteinExistence type="predicted"/>
<evidence type="ECO:0000313" key="2">
    <source>
        <dbReference type="EMBL" id="CAE0403921.1"/>
    </source>
</evidence>
<organism evidence="2">
    <name type="scientific">Amphora coffeiformis</name>
    <dbReference type="NCBI Taxonomy" id="265554"/>
    <lineage>
        <taxon>Eukaryota</taxon>
        <taxon>Sar</taxon>
        <taxon>Stramenopiles</taxon>
        <taxon>Ochrophyta</taxon>
        <taxon>Bacillariophyta</taxon>
        <taxon>Bacillariophyceae</taxon>
        <taxon>Bacillariophycidae</taxon>
        <taxon>Thalassiophysales</taxon>
        <taxon>Catenulaceae</taxon>
        <taxon>Amphora</taxon>
    </lineage>
</organism>
<evidence type="ECO:0000259" key="1">
    <source>
        <dbReference type="Pfam" id="PF09173"/>
    </source>
</evidence>
<gene>
    <name evidence="2" type="ORF">ACOF00016_LOCUS2109</name>
</gene>
<protein>
    <recommendedName>
        <fullName evidence="1">Initiation factor eIF2 gamma C-terminal domain-containing protein</fullName>
    </recommendedName>
</protein>
<reference evidence="2" key="1">
    <citation type="submission" date="2021-01" db="EMBL/GenBank/DDBJ databases">
        <authorList>
            <person name="Corre E."/>
            <person name="Pelletier E."/>
            <person name="Niang G."/>
            <person name="Scheremetjew M."/>
            <person name="Finn R."/>
            <person name="Kale V."/>
            <person name="Holt S."/>
            <person name="Cochrane G."/>
            <person name="Meng A."/>
            <person name="Brown T."/>
            <person name="Cohen L."/>
        </authorList>
    </citation>
    <scope>NUCLEOTIDE SEQUENCE</scope>
    <source>
        <strain evidence="2">CCMP127</strain>
    </source>
</reference>
<name>A0A7S3P3E5_9STRA</name>
<dbReference type="Pfam" id="PF09173">
    <property type="entry name" value="eIF2_C"/>
    <property type="match status" value="1"/>
</dbReference>
<dbReference type="AlphaFoldDB" id="A0A7S3P3E5"/>
<dbReference type="InterPro" id="IPR015256">
    <property type="entry name" value="eIF2g_C"/>
</dbReference>
<sequence>MFHPRVRMLVETPTDLLQLQILTTTTTTTEKKMENYGTKDQGTMNFFLVTRFGIPPKSNRAWWYRLDRVDDTGVWGTLVDWGPQYTAYLSMGSIGKEKGRGVVDMLSSTTGRDSVAIEPSSLLKQGATIRCHIGSATLRGKVVKVSKSSRKVEIHFDGPVCALLGVNIALEGKKGDQRGSFLLVAHAKLAGGDKCLDGCEAENAPGLTNKRAMLRVLRNKPATTGTLRQMLFTEEYSWKNSRCNAI</sequence>
<dbReference type="EMBL" id="HBIM01002416">
    <property type="protein sequence ID" value="CAE0403921.1"/>
    <property type="molecule type" value="Transcribed_RNA"/>
</dbReference>
<feature type="domain" description="Initiation factor eIF2 gamma C-terminal" evidence="1">
    <location>
        <begin position="120"/>
        <end position="171"/>
    </location>
</feature>
<accession>A0A7S3P3E5</accession>